<name>A0A8H4R0A0_9AGAR</name>
<comment type="caution">
    <text evidence="4">The sequence shown here is derived from an EMBL/GenBank/DDBJ whole genome shotgun (WGS) entry which is preliminary data.</text>
</comment>
<evidence type="ECO:0000313" key="4">
    <source>
        <dbReference type="EMBL" id="KAF4620959.1"/>
    </source>
</evidence>
<evidence type="ECO:0000256" key="3">
    <source>
        <dbReference type="ARBA" id="ARBA00023002"/>
    </source>
</evidence>
<proteinExistence type="inferred from homology"/>
<evidence type="ECO:0000256" key="1">
    <source>
        <dbReference type="ARBA" id="ARBA00006484"/>
    </source>
</evidence>
<dbReference type="Proteomes" id="UP000521872">
    <property type="component" value="Unassembled WGS sequence"/>
</dbReference>
<evidence type="ECO:0008006" key="6">
    <source>
        <dbReference type="Google" id="ProtNLM"/>
    </source>
</evidence>
<dbReference type="EMBL" id="JAACJL010000015">
    <property type="protein sequence ID" value="KAF4620959.1"/>
    <property type="molecule type" value="Genomic_DNA"/>
</dbReference>
<evidence type="ECO:0000313" key="5">
    <source>
        <dbReference type="Proteomes" id="UP000521872"/>
    </source>
</evidence>
<keyword evidence="3" id="KW-0560">Oxidoreductase</keyword>
<dbReference type="SUPFAM" id="SSF51735">
    <property type="entry name" value="NAD(P)-binding Rossmann-fold domains"/>
    <property type="match status" value="1"/>
</dbReference>
<dbReference type="InterPro" id="IPR020904">
    <property type="entry name" value="Sc_DH/Rdtase_CS"/>
</dbReference>
<protein>
    <recommendedName>
        <fullName evidence="6">NAD(P)-binding protein</fullName>
    </recommendedName>
</protein>
<dbReference type="InterPro" id="IPR002347">
    <property type="entry name" value="SDR_fam"/>
</dbReference>
<evidence type="ECO:0000256" key="2">
    <source>
        <dbReference type="ARBA" id="ARBA00022857"/>
    </source>
</evidence>
<keyword evidence="5" id="KW-1185">Reference proteome</keyword>
<keyword evidence="2" id="KW-0521">NADP</keyword>
<gene>
    <name evidence="4" type="ORF">D9613_000302</name>
</gene>
<dbReference type="Gene3D" id="3.40.50.720">
    <property type="entry name" value="NAD(P)-binding Rossmann-like Domain"/>
    <property type="match status" value="1"/>
</dbReference>
<accession>A0A8H4R0A0</accession>
<reference evidence="4 5" key="1">
    <citation type="submission" date="2019-12" db="EMBL/GenBank/DDBJ databases">
        <authorList>
            <person name="Floudas D."/>
            <person name="Bentzer J."/>
            <person name="Ahren D."/>
            <person name="Johansson T."/>
            <person name="Persson P."/>
            <person name="Tunlid A."/>
        </authorList>
    </citation>
    <scope>NUCLEOTIDE SEQUENCE [LARGE SCALE GENOMIC DNA]</scope>
    <source>
        <strain evidence="4 5">CBS 102.39</strain>
    </source>
</reference>
<organism evidence="4 5">
    <name type="scientific">Agrocybe pediades</name>
    <dbReference type="NCBI Taxonomy" id="84607"/>
    <lineage>
        <taxon>Eukaryota</taxon>
        <taxon>Fungi</taxon>
        <taxon>Dikarya</taxon>
        <taxon>Basidiomycota</taxon>
        <taxon>Agaricomycotina</taxon>
        <taxon>Agaricomycetes</taxon>
        <taxon>Agaricomycetidae</taxon>
        <taxon>Agaricales</taxon>
        <taxon>Agaricineae</taxon>
        <taxon>Strophariaceae</taxon>
        <taxon>Agrocybe</taxon>
    </lineage>
</organism>
<dbReference type="GO" id="GO:0016491">
    <property type="term" value="F:oxidoreductase activity"/>
    <property type="evidence" value="ECO:0007669"/>
    <property type="project" value="UniProtKB-KW"/>
</dbReference>
<dbReference type="InterPro" id="IPR036291">
    <property type="entry name" value="NAD(P)-bd_dom_sf"/>
</dbReference>
<dbReference type="PANTHER" id="PTHR43180:SF33">
    <property type="entry name" value="15-HYDROXYPROSTAGLANDIN DEHYDROGENASE [NAD(+)]-LIKE"/>
    <property type="match status" value="1"/>
</dbReference>
<dbReference type="AlphaFoldDB" id="A0A8H4R0A0"/>
<sequence length="340" mass="36841">MSHIPDEKLFTFSNRVKGKVVIITGAANGIGKETALRFASYGAKIVIGDLDIAGANKVVEEIERTGGSAVALKCNVTDFDQQVEMFELAMKKYGSVDIVVPNAGVSEVGVFQKLQFKNGRPVKPNMLTVEVNLFGPLYTAHLALHYLQINKKEGDLKSLIFIGSMASWAGIPGGEMYSGSKHAILGVMRALHPIMELKGIRVGTIHPFFADTAIVPTPVKLLLAGIPLTPVSRVAGAIFYAATDVDEDSNGSAWLLLDDGPVFQVPKEQFKEGVYKMIDERANKGRAALKGAQAWIRFFRDIWRITGKTVITTSIAAGLAKVVYDNRATIEHALRTAIAN</sequence>
<comment type="similarity">
    <text evidence="1">Belongs to the short-chain dehydrogenases/reductases (SDR) family.</text>
</comment>
<dbReference type="PROSITE" id="PS00061">
    <property type="entry name" value="ADH_SHORT"/>
    <property type="match status" value="1"/>
</dbReference>
<dbReference type="PRINTS" id="PR00081">
    <property type="entry name" value="GDHRDH"/>
</dbReference>
<dbReference type="PANTHER" id="PTHR43180">
    <property type="entry name" value="3-OXOACYL-(ACYL-CARRIER-PROTEIN) REDUCTASE (AFU_ORTHOLOGUE AFUA_6G11210)"/>
    <property type="match status" value="1"/>
</dbReference>
<dbReference type="Pfam" id="PF00106">
    <property type="entry name" value="adh_short"/>
    <property type="match status" value="1"/>
</dbReference>